<dbReference type="GO" id="GO:0051537">
    <property type="term" value="F:2 iron, 2 sulfur cluster binding"/>
    <property type="evidence" value="ECO:0007669"/>
    <property type="project" value="UniProtKB-KW"/>
</dbReference>
<dbReference type="Gene3D" id="2.102.10.10">
    <property type="entry name" value="Rieske [2Fe-2S] iron-sulphur domain"/>
    <property type="match status" value="1"/>
</dbReference>
<evidence type="ECO:0000313" key="6">
    <source>
        <dbReference type="EMBL" id="CAA9213711.1"/>
    </source>
</evidence>
<dbReference type="GO" id="GO:0046872">
    <property type="term" value="F:metal ion binding"/>
    <property type="evidence" value="ECO:0007669"/>
    <property type="project" value="UniProtKB-KW"/>
</dbReference>
<evidence type="ECO:0000256" key="2">
    <source>
        <dbReference type="ARBA" id="ARBA00022723"/>
    </source>
</evidence>
<dbReference type="SUPFAM" id="SSF50022">
    <property type="entry name" value="ISP domain"/>
    <property type="match status" value="1"/>
</dbReference>
<keyword evidence="1" id="KW-0001">2Fe-2S</keyword>
<evidence type="ECO:0000256" key="3">
    <source>
        <dbReference type="ARBA" id="ARBA00023004"/>
    </source>
</evidence>
<name>A0A6J4H642_9ACTN</name>
<keyword evidence="3" id="KW-0408">Iron</keyword>
<gene>
    <name evidence="6" type="ORF">AVDCRST_MAG52-235</name>
</gene>
<organism evidence="6">
    <name type="scientific">uncultured Blastococcus sp</name>
    <dbReference type="NCBI Taxonomy" id="217144"/>
    <lineage>
        <taxon>Bacteria</taxon>
        <taxon>Bacillati</taxon>
        <taxon>Actinomycetota</taxon>
        <taxon>Actinomycetes</taxon>
        <taxon>Geodermatophilales</taxon>
        <taxon>Geodermatophilaceae</taxon>
        <taxon>Blastococcus</taxon>
        <taxon>environmental samples</taxon>
    </lineage>
</organism>
<reference evidence="6" key="1">
    <citation type="submission" date="2020-02" db="EMBL/GenBank/DDBJ databases">
        <authorList>
            <person name="Meier V. D."/>
        </authorList>
    </citation>
    <scope>NUCLEOTIDE SEQUENCE</scope>
    <source>
        <strain evidence="6">AVDCRST_MAG52</strain>
    </source>
</reference>
<keyword evidence="4" id="KW-0411">Iron-sulfur</keyword>
<dbReference type="PANTHER" id="PTHR21496:SF23">
    <property type="entry name" value="3-PHENYLPROPIONATE_CINNAMIC ACID DIOXYGENASE FERREDOXIN SUBUNIT"/>
    <property type="match status" value="1"/>
</dbReference>
<protein>
    <submittedName>
        <fullName evidence="6">Nitrite reductase [NAD(P)H] small subunit</fullName>
        <ecNumber evidence="6">1.7.1.4</ecNumber>
    </submittedName>
</protein>
<dbReference type="GO" id="GO:0008942">
    <property type="term" value="F:nitrite reductase [NAD(P)H] activity"/>
    <property type="evidence" value="ECO:0007669"/>
    <property type="project" value="UniProtKB-EC"/>
</dbReference>
<accession>A0A6J4H642</accession>
<dbReference type="PROSITE" id="PS51296">
    <property type="entry name" value="RIESKE"/>
    <property type="match status" value="1"/>
</dbReference>
<dbReference type="EMBL" id="CADCTN010000011">
    <property type="protein sequence ID" value="CAA9213711.1"/>
    <property type="molecule type" value="Genomic_DNA"/>
</dbReference>
<evidence type="ECO:0000256" key="4">
    <source>
        <dbReference type="ARBA" id="ARBA00023014"/>
    </source>
</evidence>
<dbReference type="InterPro" id="IPR036922">
    <property type="entry name" value="Rieske_2Fe-2S_sf"/>
</dbReference>
<keyword evidence="2" id="KW-0479">Metal-binding</keyword>
<keyword evidence="6" id="KW-0560">Oxidoreductase</keyword>
<dbReference type="PANTHER" id="PTHR21496">
    <property type="entry name" value="FERREDOXIN-RELATED"/>
    <property type="match status" value="1"/>
</dbReference>
<feature type="domain" description="Rieske" evidence="5">
    <location>
        <begin position="20"/>
        <end position="114"/>
    </location>
</feature>
<dbReference type="AlphaFoldDB" id="A0A6J4H642"/>
<dbReference type="InterPro" id="IPR017941">
    <property type="entry name" value="Rieske_2Fe-2S"/>
</dbReference>
<dbReference type="Pfam" id="PF00355">
    <property type="entry name" value="Rieske"/>
    <property type="match status" value="1"/>
</dbReference>
<dbReference type="GO" id="GO:0016705">
    <property type="term" value="F:oxidoreductase activity, acting on paired donors, with incorporation or reduction of molecular oxygen"/>
    <property type="evidence" value="ECO:0007669"/>
    <property type="project" value="UniProtKB-ARBA"/>
</dbReference>
<dbReference type="GO" id="GO:0004497">
    <property type="term" value="F:monooxygenase activity"/>
    <property type="evidence" value="ECO:0007669"/>
    <property type="project" value="UniProtKB-ARBA"/>
</dbReference>
<sequence>MSITELTTVPTTTGPTTTEHVVGRVAEIPPGEGRTFVAGGTQVAVFRLRDGSLHATQAACPHAGGPLADGLTDVDVLVCPLHQYAYRWTDGASTSGAAPLRLFPAHEVDGQVVVEVPDVP</sequence>
<evidence type="ECO:0000256" key="1">
    <source>
        <dbReference type="ARBA" id="ARBA00022714"/>
    </source>
</evidence>
<evidence type="ECO:0000259" key="5">
    <source>
        <dbReference type="PROSITE" id="PS51296"/>
    </source>
</evidence>
<dbReference type="CDD" id="cd03467">
    <property type="entry name" value="Rieske"/>
    <property type="match status" value="1"/>
</dbReference>
<proteinExistence type="predicted"/>
<dbReference type="EC" id="1.7.1.4" evidence="6"/>